<proteinExistence type="predicted"/>
<dbReference type="Proteomes" id="UP001155240">
    <property type="component" value="Unassembled WGS sequence"/>
</dbReference>
<reference evidence="2" key="1">
    <citation type="submission" date="2022-06" db="EMBL/GenBank/DDBJ databases">
        <title>Whole genome shotgun sequencing (WGS) of Rathayibacter sp. ZW T2_19, isolated from stored onions (Allium cepa).</title>
        <authorList>
            <person name="Stoll D.A."/>
            <person name="Huch M."/>
        </authorList>
    </citation>
    <scope>NUCLEOTIDE SEQUENCE</scope>
    <source>
        <strain evidence="2">ZW T2_19</strain>
    </source>
</reference>
<sequence length="206" mass="20726">MTPRTLWTRTAAAAAGCLLLTAVAGQAAAAELDDDSVSVDVTITPLTGPGALSMTVDGASTALAETGSTPELRRFTGTLPTVTVTDTRSADEIPDGAGWYVLGSASEFIGSAGQAPIPASQLGWSPRLIDGGDSGIVSAGSDVGTVFDEAPGNVGLVDQEFLALTDDSAGVATEGSWTSTAELALEILPTTEAGDYSSTLTLTLME</sequence>
<name>A0A9X2IRI0_9MICO</name>
<comment type="caution">
    <text evidence="2">The sequence shown here is derived from an EMBL/GenBank/DDBJ whole genome shotgun (WGS) entry which is preliminary data.</text>
</comment>
<evidence type="ECO:0000313" key="2">
    <source>
        <dbReference type="EMBL" id="MCM6761531.1"/>
    </source>
</evidence>
<dbReference type="AlphaFoldDB" id="A0A9X2IRI0"/>
<keyword evidence="1" id="KW-0732">Signal</keyword>
<gene>
    <name evidence="2" type="ORF">NB037_03780</name>
</gene>
<evidence type="ECO:0000256" key="1">
    <source>
        <dbReference type="SAM" id="SignalP"/>
    </source>
</evidence>
<evidence type="ECO:0008006" key="4">
    <source>
        <dbReference type="Google" id="ProtNLM"/>
    </source>
</evidence>
<accession>A0A9X2IRI0</accession>
<feature type="signal peptide" evidence="1">
    <location>
        <begin position="1"/>
        <end position="29"/>
    </location>
</feature>
<feature type="chain" id="PRO_5040908479" description="WxL domain-containing protein" evidence="1">
    <location>
        <begin position="30"/>
        <end position="206"/>
    </location>
</feature>
<keyword evidence="3" id="KW-1185">Reference proteome</keyword>
<organism evidence="2 3">
    <name type="scientific">Rathayibacter rubneri</name>
    <dbReference type="NCBI Taxonomy" id="2950106"/>
    <lineage>
        <taxon>Bacteria</taxon>
        <taxon>Bacillati</taxon>
        <taxon>Actinomycetota</taxon>
        <taxon>Actinomycetes</taxon>
        <taxon>Micrococcales</taxon>
        <taxon>Microbacteriaceae</taxon>
        <taxon>Rathayibacter</taxon>
    </lineage>
</organism>
<protein>
    <recommendedName>
        <fullName evidence="4">WxL domain-containing protein</fullName>
    </recommendedName>
</protein>
<evidence type="ECO:0000313" key="3">
    <source>
        <dbReference type="Proteomes" id="UP001155240"/>
    </source>
</evidence>
<dbReference type="EMBL" id="JAMRYM010000007">
    <property type="protein sequence ID" value="MCM6761531.1"/>
    <property type="molecule type" value="Genomic_DNA"/>
</dbReference>
<dbReference type="RefSeq" id="WP_251943825.1">
    <property type="nucleotide sequence ID" value="NZ_JAMRYM010000007.1"/>
</dbReference>